<keyword evidence="1" id="KW-1133">Transmembrane helix</keyword>
<organism evidence="2 3">
    <name type="scientific">Pedobacter hartonius</name>
    <dbReference type="NCBI Taxonomy" id="425514"/>
    <lineage>
        <taxon>Bacteria</taxon>
        <taxon>Pseudomonadati</taxon>
        <taxon>Bacteroidota</taxon>
        <taxon>Sphingobacteriia</taxon>
        <taxon>Sphingobacteriales</taxon>
        <taxon>Sphingobacteriaceae</taxon>
        <taxon>Pedobacter</taxon>
    </lineage>
</organism>
<evidence type="ECO:0000313" key="2">
    <source>
        <dbReference type="EMBL" id="SEA22901.1"/>
    </source>
</evidence>
<keyword evidence="1" id="KW-0472">Membrane</keyword>
<accession>A0A1H3ZHL7</accession>
<reference evidence="2 3" key="1">
    <citation type="submission" date="2016-10" db="EMBL/GenBank/DDBJ databases">
        <authorList>
            <person name="de Groot N.N."/>
        </authorList>
    </citation>
    <scope>NUCLEOTIDE SEQUENCE [LARGE SCALE GENOMIC DNA]</scope>
    <source>
        <strain evidence="2 3">DSM 19033</strain>
    </source>
</reference>
<sequence>MKSASVQHLDTLVNHRIYASYQTDFSKLTTIYTYIMKKLTNVSPFIWLLVPVFMMLILTVTSNVSTTDDHTAGIKSETNTTIAKIPYATLK</sequence>
<evidence type="ECO:0000256" key="1">
    <source>
        <dbReference type="SAM" id="Phobius"/>
    </source>
</evidence>
<name>A0A1H3ZHL7_9SPHI</name>
<dbReference type="OrthoDB" id="773105at2"/>
<protein>
    <submittedName>
        <fullName evidence="2">Uncharacterized protein</fullName>
    </submittedName>
</protein>
<feature type="transmembrane region" description="Helical" evidence="1">
    <location>
        <begin position="45"/>
        <end position="65"/>
    </location>
</feature>
<keyword evidence="1" id="KW-0812">Transmembrane</keyword>
<keyword evidence="3" id="KW-1185">Reference proteome</keyword>
<dbReference type="Proteomes" id="UP000198850">
    <property type="component" value="Unassembled WGS sequence"/>
</dbReference>
<dbReference type="RefSeq" id="WP_090555502.1">
    <property type="nucleotide sequence ID" value="NZ_FNRA01000002.1"/>
</dbReference>
<proteinExistence type="predicted"/>
<dbReference type="STRING" id="425514.SAMN05443550_102356"/>
<evidence type="ECO:0000313" key="3">
    <source>
        <dbReference type="Proteomes" id="UP000198850"/>
    </source>
</evidence>
<dbReference type="EMBL" id="FNRA01000002">
    <property type="protein sequence ID" value="SEA22901.1"/>
    <property type="molecule type" value="Genomic_DNA"/>
</dbReference>
<gene>
    <name evidence="2" type="ORF">SAMN05443550_102356</name>
</gene>
<dbReference type="AlphaFoldDB" id="A0A1H3ZHL7"/>